<dbReference type="Proteomes" id="UP000717585">
    <property type="component" value="Unassembled WGS sequence"/>
</dbReference>
<keyword evidence="2" id="KW-1133">Transmembrane helix</keyword>
<reference evidence="3" key="1">
    <citation type="submission" date="2021-05" db="EMBL/GenBank/DDBJ databases">
        <title>A free-living protist that lacks canonical eukaryotic 1 DNA replication and segregation systems.</title>
        <authorList>
            <person name="Salas-Leiva D.E."/>
            <person name="Tromer E.C."/>
            <person name="Curtis B.A."/>
            <person name="Jerlstrom-Hultqvist J."/>
            <person name="Kolisko M."/>
            <person name="Yi Z."/>
            <person name="Salas-Leiva J.S."/>
            <person name="Gallot-Lavallee L."/>
            <person name="Kops G.J.P.L."/>
            <person name="Archibald J.M."/>
            <person name="Simpson A.G.B."/>
            <person name="Roger A.J."/>
        </authorList>
    </citation>
    <scope>NUCLEOTIDE SEQUENCE</scope>
    <source>
        <strain evidence="3">BICM</strain>
    </source>
</reference>
<evidence type="ECO:0000313" key="3">
    <source>
        <dbReference type="EMBL" id="KAG9396270.1"/>
    </source>
</evidence>
<dbReference type="AlphaFoldDB" id="A0A8J6B182"/>
<accession>A0A8J6B182</accession>
<evidence type="ECO:0000313" key="4">
    <source>
        <dbReference type="Proteomes" id="UP000717585"/>
    </source>
</evidence>
<keyword evidence="4" id="KW-1185">Reference proteome</keyword>
<feature type="compositionally biased region" description="Acidic residues" evidence="1">
    <location>
        <begin position="219"/>
        <end position="234"/>
    </location>
</feature>
<gene>
    <name evidence="3" type="ORF">J8273_2001</name>
</gene>
<feature type="transmembrane region" description="Helical" evidence="2">
    <location>
        <begin position="44"/>
        <end position="70"/>
    </location>
</feature>
<feature type="compositionally biased region" description="Acidic residues" evidence="1">
    <location>
        <begin position="137"/>
        <end position="158"/>
    </location>
</feature>
<keyword evidence="3" id="KW-0449">Lipoprotein</keyword>
<organism evidence="3 4">
    <name type="scientific">Carpediemonas membranifera</name>
    <dbReference type="NCBI Taxonomy" id="201153"/>
    <lineage>
        <taxon>Eukaryota</taxon>
        <taxon>Metamonada</taxon>
        <taxon>Carpediemonas-like organisms</taxon>
        <taxon>Carpediemonas</taxon>
    </lineage>
</organism>
<feature type="region of interest" description="Disordered" evidence="1">
    <location>
        <begin position="128"/>
        <end position="269"/>
    </location>
</feature>
<evidence type="ECO:0000256" key="1">
    <source>
        <dbReference type="SAM" id="MobiDB-lite"/>
    </source>
</evidence>
<dbReference type="EMBL" id="JAHDYR010000006">
    <property type="protein sequence ID" value="KAG9396270.1"/>
    <property type="molecule type" value="Genomic_DNA"/>
</dbReference>
<keyword evidence="2" id="KW-0812">Transmembrane</keyword>
<keyword evidence="2" id="KW-0472">Membrane</keyword>
<feature type="compositionally biased region" description="Low complexity" evidence="1">
    <location>
        <begin position="159"/>
        <end position="168"/>
    </location>
</feature>
<evidence type="ECO:0000256" key="2">
    <source>
        <dbReference type="SAM" id="Phobius"/>
    </source>
</evidence>
<name>A0A8J6B182_9EUKA</name>
<dbReference type="PROSITE" id="PS51257">
    <property type="entry name" value="PROKAR_LIPOPROTEIN"/>
    <property type="match status" value="1"/>
</dbReference>
<comment type="caution">
    <text evidence="3">The sequence shown here is derived from an EMBL/GenBank/DDBJ whole genome shotgun (WGS) entry which is preliminary data.</text>
</comment>
<protein>
    <submittedName>
        <fullName evidence="3">Prokaryotic membrane lipoprotein lipid attachment site</fullName>
    </submittedName>
</protein>
<sequence length="269" mass="28706">MSSSRLSIRHICLSSLAFVAYSCCTSFGVDFEDSSSISNETKYTIIAVLAAIGLGIIAGIVIAGILFFVWKKVLPAFALYIRAYKARKTYRAGLKKAQLHDLEAADVEDHANITLPPHDVKQAADVLDVEQSPADAESVDEEDEESPETPDEAADEAPESPAEPAVVPLSPELETTPDNSGEEPVVAEPERPLTLEPEIDPVPVPESVEMHSMPASEDSLSDEDLAAEELDAVDEAGLSPAIPADASGNDSDSSEDWASCYTAPTEFSE</sequence>
<proteinExistence type="predicted"/>